<protein>
    <submittedName>
        <fullName evidence="2">Uncharacterized protein</fullName>
    </submittedName>
</protein>
<evidence type="ECO:0000313" key="2">
    <source>
        <dbReference type="EMBL" id="CAK9221196.1"/>
    </source>
</evidence>
<organism evidence="2 3">
    <name type="scientific">Sphagnum troendelagicum</name>
    <dbReference type="NCBI Taxonomy" id="128251"/>
    <lineage>
        <taxon>Eukaryota</taxon>
        <taxon>Viridiplantae</taxon>
        <taxon>Streptophyta</taxon>
        <taxon>Embryophyta</taxon>
        <taxon>Bryophyta</taxon>
        <taxon>Sphagnophytina</taxon>
        <taxon>Sphagnopsida</taxon>
        <taxon>Sphagnales</taxon>
        <taxon>Sphagnaceae</taxon>
        <taxon>Sphagnum</taxon>
    </lineage>
</organism>
<feature type="compositionally biased region" description="Polar residues" evidence="1">
    <location>
        <begin position="84"/>
        <end position="96"/>
    </location>
</feature>
<proteinExistence type="predicted"/>
<evidence type="ECO:0000313" key="3">
    <source>
        <dbReference type="Proteomes" id="UP001497512"/>
    </source>
</evidence>
<gene>
    <name evidence="2" type="ORF">CSSPTR1EN2_LOCUS15835</name>
</gene>
<dbReference type="Proteomes" id="UP001497512">
    <property type="component" value="Chromosome 3"/>
</dbReference>
<feature type="compositionally biased region" description="Polar residues" evidence="1">
    <location>
        <begin position="1437"/>
        <end position="1446"/>
    </location>
</feature>
<feature type="region of interest" description="Disordered" evidence="1">
    <location>
        <begin position="1432"/>
        <end position="1456"/>
    </location>
</feature>
<dbReference type="EMBL" id="OZ019895">
    <property type="protein sequence ID" value="CAK9221196.1"/>
    <property type="molecule type" value="Genomic_DNA"/>
</dbReference>
<feature type="compositionally biased region" description="Basic and acidic residues" evidence="1">
    <location>
        <begin position="1447"/>
        <end position="1456"/>
    </location>
</feature>
<sequence length="1456" mass="160426">MTSTSEKLLQVVDYKLLPRRRLQQLCKKHGIPANKTNLFMAEALSGLAVLQSSSMLSKTSMDSSMQSPLVTTWTGNNNCGTTTEPNSVTSVSFNPSGQRKRGRPRKQRPIEFDDQDLNLLKVSSKCETLEFSDPANLENQTVVVSQAEKVDASSRNQQSLEEAPTEVLRTLSPNFVYLQGKGVLDCDHSHSDVEALLQKTTVQLGCFPDVNKESTSRTPVLLDAVPCEGEERVDSDTLQAALHKSRVQSEFEEISTKNYSTGNFDVEKSSRRDKTDAPEGEVHVNSEADLYTSGIDKKFEENPTADKLDNESSRGFELRVTAPSDIVVADKEMVDVDGTTETGDASLKVEEPFTCVLPPSAVEDDPVNQRMIVSCTDEQQTYVTQPASKMVDVLVEVSQQEDPSSRTEYGMEIRRDDSRVESVRNPCPQRMQLPDSFVAPDDSSIVSMQVNCQASPKPYYIDSSMQSPEVTIDTVVGELNSVNKVASLSSNHSEQNVGAMPLKQHSIALDQDLVAEVSGKGDVIFSNLVHAGNQYSVLDAEMVEANSCGDVSNISDPGESRHQQYLSSEPQMEVHFTDLEQAKVVVPESDQPLSDMEVVVLNKNIVQDEFEETSNAAGSADKHKESPILSGISEVVPSATTKSKEIVVDPETALCDCAVQNEFQNSPTTIEDNESSKRCWLLEAVPCEFATGDCKMDPDGITETPSITLKRDSSLKVEELCIYPSPFTAEEPSLRERIAAGSTEEPTCSTRIQSGASNFQNEEGDVDMLEDTDWNVHVHVETENKGISIMERSAGKGNESSRGSGILETVPCVVVENEVVGIKPAFCKSSVQKKFEDSPTADKDNERSKELELPEEVHDGVVIIEGKVHLDDISETPHVNLKINVAACKDESMCPALGLSDSPSLQNAEGDVNMIEEAGKELDTGVEPVVYSVFQNELEGTSKRCSAKKDKEKSCGSDILETVSCAMLVREVEEDAAVKAPLRKSSFQNELENYSTAGNKDSERVELLGTNPEIVFSKWMVDPDRRAEQLYGTLQRDSSLQVEEASGEASVKQRTKACCTDQPMDPRMAQSDASSLRIAEGDVDMLEESDAESLYRNANQGRFHQQVGGWVDVELQVSLEHANSYQTDELLFHSVERNVNFSQETNSGFPIRKIDYEGCGDQVEPSIVIASKDAHIGGEEEESERRATEEGLIKTLTTEYDQERLQRRTKPPSSYVDQFKKSPFVRLSRLSSNDLAKVMSAGSVKRAKILAEKRATTQQHLPLLKKTYTSLEPVLPGQLKSDHLHKADALVQSVEGKETDSEITIRKMSDVACADEVQTSTAIGPKDPCMAEQEQELERSATEGLIKKLTTEYAQERLQRRNKLVSSYLDQFKKSPFVKLSRLSSNDVAKVMSAGSIKRAQILAEKRATPQHLPVLDKTHSTTSGSVIFHEEEDSGYVSSSPTETTRSMEDITQKI</sequence>
<name>A0ABP0UH71_9BRYO</name>
<reference evidence="2" key="1">
    <citation type="submission" date="2024-02" db="EMBL/GenBank/DDBJ databases">
        <authorList>
            <consortium name="ELIXIR-Norway"/>
            <consortium name="Elixir Norway"/>
        </authorList>
    </citation>
    <scope>NUCLEOTIDE SEQUENCE</scope>
</reference>
<feature type="region of interest" description="Disordered" evidence="1">
    <location>
        <begin position="75"/>
        <end position="111"/>
    </location>
</feature>
<feature type="compositionally biased region" description="Basic residues" evidence="1">
    <location>
        <begin position="98"/>
        <end position="107"/>
    </location>
</feature>
<keyword evidence="3" id="KW-1185">Reference proteome</keyword>
<evidence type="ECO:0000256" key="1">
    <source>
        <dbReference type="SAM" id="MobiDB-lite"/>
    </source>
</evidence>
<accession>A0ABP0UH71</accession>